<dbReference type="PROSITE" id="PS01129">
    <property type="entry name" value="PSI_RLU"/>
    <property type="match status" value="1"/>
</dbReference>
<dbReference type="Proteomes" id="UP000244906">
    <property type="component" value="Unassembled WGS sequence"/>
</dbReference>
<feature type="domain" description="Pseudouridine synthase RsuA/RluA-like" evidence="2">
    <location>
        <begin position="11"/>
        <end position="152"/>
    </location>
</feature>
<evidence type="ECO:0000259" key="2">
    <source>
        <dbReference type="Pfam" id="PF00849"/>
    </source>
</evidence>
<dbReference type="PANTHER" id="PTHR21600">
    <property type="entry name" value="MITOCHONDRIAL RNA PSEUDOURIDINE SYNTHASE"/>
    <property type="match status" value="1"/>
</dbReference>
<comment type="similarity">
    <text evidence="1">Belongs to the pseudouridine synthase RluA family.</text>
</comment>
<accession>A0A2V1H204</accession>
<reference evidence="3 4" key="1">
    <citation type="submission" date="2018-04" db="EMBL/GenBank/DDBJ databases">
        <title>Thalassorhabdus spongiae gen. nov., sp. nov., isolated from a marine sponge in South-West Iceland.</title>
        <authorList>
            <person name="Knobloch S."/>
            <person name="Daussin A."/>
            <person name="Johannsson R."/>
            <person name="Marteinsson V.T."/>
        </authorList>
    </citation>
    <scope>NUCLEOTIDE SEQUENCE [LARGE SCALE GENOMIC DNA]</scope>
    <source>
        <strain evidence="3 4">Hp12</strain>
    </source>
</reference>
<sequence length="232" mass="26398">MPQLIFQHDDFYLFHKPHNLSFHQDGDVSGMCQLVNQLTNEALLPVHRLDRMTSGLVLFARNKTAAAALSKGFAERTVKKCYLAISDKKPKKKQGLVKGDMAAGRRGDYKLLRAQDNPAITRFESSSIDEGTRLYLLKPETGKTHQLRVMMKSIGAPILGDNRYYPQTEQSAPTTPTDRGYLHAWMLQFEFASQPWQFFCRPLAGQKFSTETSIQKIDSWQEQLAEANARIF</sequence>
<evidence type="ECO:0000313" key="4">
    <source>
        <dbReference type="Proteomes" id="UP000244906"/>
    </source>
</evidence>
<dbReference type="InterPro" id="IPR006508">
    <property type="entry name" value="PsdUridine_synth_RluA-like"/>
</dbReference>
<dbReference type="InterPro" id="IPR006224">
    <property type="entry name" value="PsdUridine_synth_RluA-like_CS"/>
</dbReference>
<evidence type="ECO:0000256" key="1">
    <source>
        <dbReference type="ARBA" id="ARBA00010876"/>
    </source>
</evidence>
<dbReference type="NCBIfam" id="TIGR01621">
    <property type="entry name" value="RluA-like"/>
    <property type="match status" value="1"/>
</dbReference>
<protein>
    <submittedName>
        <fullName evidence="3">TIGR01621 family pseudouridine synthase</fullName>
    </submittedName>
</protein>
<gene>
    <name evidence="3" type="ORF">DC094_07770</name>
</gene>
<dbReference type="InterPro" id="IPR050188">
    <property type="entry name" value="RluA_PseudoU_synthase"/>
</dbReference>
<proteinExistence type="inferred from homology"/>
<dbReference type="SUPFAM" id="SSF55120">
    <property type="entry name" value="Pseudouridine synthase"/>
    <property type="match status" value="1"/>
</dbReference>
<keyword evidence="4" id="KW-1185">Reference proteome</keyword>
<dbReference type="GO" id="GO:0140098">
    <property type="term" value="F:catalytic activity, acting on RNA"/>
    <property type="evidence" value="ECO:0007669"/>
    <property type="project" value="UniProtKB-ARBA"/>
</dbReference>
<dbReference type="Pfam" id="PF00849">
    <property type="entry name" value="PseudoU_synth_2"/>
    <property type="match status" value="1"/>
</dbReference>
<evidence type="ECO:0000313" key="3">
    <source>
        <dbReference type="EMBL" id="PVZ70472.1"/>
    </source>
</evidence>
<dbReference type="RefSeq" id="WP_116686545.1">
    <property type="nucleotide sequence ID" value="NZ_CAWNYD010000002.1"/>
</dbReference>
<name>A0A2V1H204_9GAMM</name>
<comment type="caution">
    <text evidence="3">The sequence shown here is derived from an EMBL/GenBank/DDBJ whole genome shotgun (WGS) entry which is preliminary data.</text>
</comment>
<dbReference type="AlphaFoldDB" id="A0A2V1H204"/>
<dbReference type="OrthoDB" id="9807829at2"/>
<dbReference type="EMBL" id="QDDL01000002">
    <property type="protein sequence ID" value="PVZ70472.1"/>
    <property type="molecule type" value="Genomic_DNA"/>
</dbReference>
<dbReference type="GO" id="GO:0000455">
    <property type="term" value="P:enzyme-directed rRNA pseudouridine synthesis"/>
    <property type="evidence" value="ECO:0007669"/>
    <property type="project" value="TreeGrafter"/>
</dbReference>
<dbReference type="InterPro" id="IPR020103">
    <property type="entry name" value="PsdUridine_synth_cat_dom_sf"/>
</dbReference>
<organism evidence="3 4">
    <name type="scientific">Pelagibaculum spongiae</name>
    <dbReference type="NCBI Taxonomy" id="2080658"/>
    <lineage>
        <taxon>Bacteria</taxon>
        <taxon>Pseudomonadati</taxon>
        <taxon>Pseudomonadota</taxon>
        <taxon>Gammaproteobacteria</taxon>
        <taxon>Oceanospirillales</taxon>
        <taxon>Pelagibaculum</taxon>
    </lineage>
</organism>
<dbReference type="GO" id="GO:0009982">
    <property type="term" value="F:pseudouridine synthase activity"/>
    <property type="evidence" value="ECO:0007669"/>
    <property type="project" value="InterPro"/>
</dbReference>
<dbReference type="GO" id="GO:0003723">
    <property type="term" value="F:RNA binding"/>
    <property type="evidence" value="ECO:0007669"/>
    <property type="project" value="InterPro"/>
</dbReference>
<dbReference type="Gene3D" id="3.30.2350.10">
    <property type="entry name" value="Pseudouridine synthase"/>
    <property type="match status" value="1"/>
</dbReference>
<dbReference type="PANTHER" id="PTHR21600:SF87">
    <property type="entry name" value="RNA PSEUDOURIDYLATE SYNTHASE DOMAIN-CONTAINING PROTEIN 1"/>
    <property type="match status" value="1"/>
</dbReference>
<dbReference type="CDD" id="cd02869">
    <property type="entry name" value="PseudoU_synth_RluA_like"/>
    <property type="match status" value="1"/>
</dbReference>
<dbReference type="InterPro" id="IPR006145">
    <property type="entry name" value="PsdUridine_synth_RsuA/RluA"/>
</dbReference>